<evidence type="ECO:0000256" key="2">
    <source>
        <dbReference type="SAM" id="Phobius"/>
    </source>
</evidence>
<dbReference type="AlphaFoldDB" id="A0A2T1LR35"/>
<sequence length="98" mass="11418">MTNLQNWLAALSILSILAAAIYQLVRIVIQTYAVLEQIKQNCYASDLELDEKIDRLNDDLSELKQEVRGIRAVIRRFLPDPFRRLSDEANRQEDSDRQ</sequence>
<keyword evidence="2" id="KW-1133">Transmembrane helix</keyword>
<keyword evidence="2" id="KW-0472">Membrane</keyword>
<feature type="transmembrane region" description="Helical" evidence="2">
    <location>
        <begin position="6"/>
        <end position="29"/>
    </location>
</feature>
<evidence type="ECO:0000313" key="4">
    <source>
        <dbReference type="Proteomes" id="UP000239001"/>
    </source>
</evidence>
<gene>
    <name evidence="3" type="ORF">C7H19_23710</name>
</gene>
<reference evidence="3 4" key="1">
    <citation type="submission" date="2018-03" db="EMBL/GenBank/DDBJ databases">
        <title>The ancient ancestry and fast evolution of plastids.</title>
        <authorList>
            <person name="Moore K.R."/>
            <person name="Magnabosco C."/>
            <person name="Momper L."/>
            <person name="Gold D.A."/>
            <person name="Bosak T."/>
            <person name="Fournier G.P."/>
        </authorList>
    </citation>
    <scope>NUCLEOTIDE SEQUENCE [LARGE SCALE GENOMIC DNA]</scope>
    <source>
        <strain evidence="3 4">CCALA 016</strain>
    </source>
</reference>
<keyword evidence="4" id="KW-1185">Reference proteome</keyword>
<accession>A0A2T1LR35</accession>
<dbReference type="EMBL" id="PXOH01000053">
    <property type="protein sequence ID" value="PSF30591.1"/>
    <property type="molecule type" value="Genomic_DNA"/>
</dbReference>
<protein>
    <submittedName>
        <fullName evidence="3">Uncharacterized protein</fullName>
    </submittedName>
</protein>
<evidence type="ECO:0000256" key="1">
    <source>
        <dbReference type="SAM" id="Coils"/>
    </source>
</evidence>
<keyword evidence="2" id="KW-0812">Transmembrane</keyword>
<evidence type="ECO:0000313" key="3">
    <source>
        <dbReference type="EMBL" id="PSF30591.1"/>
    </source>
</evidence>
<keyword evidence="1" id="KW-0175">Coiled coil</keyword>
<comment type="caution">
    <text evidence="3">The sequence shown here is derived from an EMBL/GenBank/DDBJ whole genome shotgun (WGS) entry which is preliminary data.</text>
</comment>
<feature type="coiled-coil region" evidence="1">
    <location>
        <begin position="46"/>
        <end position="73"/>
    </location>
</feature>
<dbReference type="RefSeq" id="WP_106459382.1">
    <property type="nucleotide sequence ID" value="NZ_PXOH01000053.1"/>
</dbReference>
<proteinExistence type="predicted"/>
<name>A0A2T1LR35_9CHRO</name>
<dbReference type="Proteomes" id="UP000239001">
    <property type="component" value="Unassembled WGS sequence"/>
</dbReference>
<organism evidence="3 4">
    <name type="scientific">Aphanothece hegewaldii CCALA 016</name>
    <dbReference type="NCBI Taxonomy" id="2107694"/>
    <lineage>
        <taxon>Bacteria</taxon>
        <taxon>Bacillati</taxon>
        <taxon>Cyanobacteriota</taxon>
        <taxon>Cyanophyceae</taxon>
        <taxon>Oscillatoriophycideae</taxon>
        <taxon>Chroococcales</taxon>
        <taxon>Aphanothecaceae</taxon>
        <taxon>Aphanothece</taxon>
    </lineage>
</organism>
<reference evidence="3 4" key="2">
    <citation type="submission" date="2018-03" db="EMBL/GenBank/DDBJ databases">
        <authorList>
            <person name="Keele B.F."/>
        </authorList>
    </citation>
    <scope>NUCLEOTIDE SEQUENCE [LARGE SCALE GENOMIC DNA]</scope>
    <source>
        <strain evidence="3 4">CCALA 016</strain>
    </source>
</reference>